<comment type="caution">
    <text evidence="14">The sequence shown here is derived from an EMBL/GenBank/DDBJ whole genome shotgun (WGS) entry which is preliminary data.</text>
</comment>
<organism evidence="14 15">
    <name type="scientific">Caproiciproducens galactitolivorans</name>
    <dbReference type="NCBI Taxonomy" id="642589"/>
    <lineage>
        <taxon>Bacteria</taxon>
        <taxon>Bacillati</taxon>
        <taxon>Bacillota</taxon>
        <taxon>Clostridia</taxon>
        <taxon>Eubacteriales</taxon>
        <taxon>Acutalibacteraceae</taxon>
        <taxon>Caproiciproducens</taxon>
    </lineage>
</organism>
<keyword evidence="5" id="KW-0963">Cytoplasm</keyword>
<proteinExistence type="inferred from homology"/>
<evidence type="ECO:0000256" key="9">
    <source>
        <dbReference type="ARBA" id="ARBA00022898"/>
    </source>
</evidence>
<comment type="catalytic activity">
    <reaction evidence="1 13">
        <text>[(1-&gt;4)-alpha-D-glucosyl](n) + phosphate = [(1-&gt;4)-alpha-D-glucosyl](n-1) + alpha-D-glucose 1-phosphate</text>
        <dbReference type="Rhea" id="RHEA:41732"/>
        <dbReference type="Rhea" id="RHEA-COMP:9584"/>
        <dbReference type="Rhea" id="RHEA-COMP:9586"/>
        <dbReference type="ChEBI" id="CHEBI:15444"/>
        <dbReference type="ChEBI" id="CHEBI:43474"/>
        <dbReference type="ChEBI" id="CHEBI:58601"/>
        <dbReference type="EC" id="2.4.1.1"/>
    </reaction>
</comment>
<evidence type="ECO:0000256" key="13">
    <source>
        <dbReference type="RuleBase" id="RU000587"/>
    </source>
</evidence>
<comment type="cofactor">
    <cofactor evidence="2 13">
        <name>pyridoxal 5'-phosphate</name>
        <dbReference type="ChEBI" id="CHEBI:597326"/>
    </cofactor>
</comment>
<dbReference type="PANTHER" id="PTHR11468:SF3">
    <property type="entry name" value="GLYCOGEN PHOSPHORYLASE, LIVER FORM"/>
    <property type="match status" value="1"/>
</dbReference>
<keyword evidence="7 13" id="KW-0328">Glycosyltransferase</keyword>
<comment type="subcellular location">
    <subcellularLocation>
        <location evidence="3">Cytoplasm</location>
    </subcellularLocation>
</comment>
<evidence type="ECO:0000256" key="5">
    <source>
        <dbReference type="ARBA" id="ARBA00022490"/>
    </source>
</evidence>
<dbReference type="InterPro" id="IPR035090">
    <property type="entry name" value="Pyridoxal_P_attach_site"/>
</dbReference>
<keyword evidence="9 12" id="KW-0663">Pyridoxal phosphate</keyword>
<keyword evidence="15" id="KW-1185">Reference proteome</keyword>
<dbReference type="OrthoDB" id="9760804at2"/>
<feature type="modified residue" description="N6-(pyridoxal phosphate)lysine" evidence="12">
    <location>
        <position position="626"/>
    </location>
</feature>
<dbReference type="GO" id="GO:0030170">
    <property type="term" value="F:pyridoxal phosphate binding"/>
    <property type="evidence" value="ECO:0007669"/>
    <property type="project" value="InterPro"/>
</dbReference>
<evidence type="ECO:0000256" key="12">
    <source>
        <dbReference type="PIRSR" id="PIRSR000460-1"/>
    </source>
</evidence>
<dbReference type="PIRSF" id="PIRSF000460">
    <property type="entry name" value="Pprylas_GlgP"/>
    <property type="match status" value="1"/>
</dbReference>
<keyword evidence="8 13" id="KW-0808">Transferase</keyword>
<evidence type="ECO:0000256" key="4">
    <source>
        <dbReference type="ARBA" id="ARBA00006047"/>
    </source>
</evidence>
<keyword evidence="6" id="KW-0021">Allosteric enzyme</keyword>
<dbReference type="FunFam" id="3.40.50.2000:FF:000153">
    <property type="entry name" value="Alpha-1,4 glucan phosphorylase"/>
    <property type="match status" value="1"/>
</dbReference>
<evidence type="ECO:0000256" key="8">
    <source>
        <dbReference type="ARBA" id="ARBA00022679"/>
    </source>
</evidence>
<comment type="similarity">
    <text evidence="4 13">Belongs to the glycogen phosphorylase family.</text>
</comment>
<dbReference type="GO" id="GO:0005980">
    <property type="term" value="P:glycogen catabolic process"/>
    <property type="evidence" value="ECO:0007669"/>
    <property type="project" value="UniProtKB-ARBA"/>
</dbReference>
<evidence type="ECO:0000256" key="3">
    <source>
        <dbReference type="ARBA" id="ARBA00004496"/>
    </source>
</evidence>
<evidence type="ECO:0000256" key="7">
    <source>
        <dbReference type="ARBA" id="ARBA00022676"/>
    </source>
</evidence>
<dbReference type="NCBIfam" id="TIGR02093">
    <property type="entry name" value="P_ylase"/>
    <property type="match status" value="1"/>
</dbReference>
<dbReference type="GO" id="GO:0008184">
    <property type="term" value="F:glycogen phosphorylase activity"/>
    <property type="evidence" value="ECO:0007669"/>
    <property type="project" value="InterPro"/>
</dbReference>
<dbReference type="Pfam" id="PF00343">
    <property type="entry name" value="Phosphorylase"/>
    <property type="match status" value="1"/>
</dbReference>
<dbReference type="CDD" id="cd04300">
    <property type="entry name" value="GT35_Glycogen_Phosphorylase"/>
    <property type="match status" value="1"/>
</dbReference>
<name>A0A4Z0YHU1_9FIRM</name>
<dbReference type="GO" id="GO:0005737">
    <property type="term" value="C:cytoplasm"/>
    <property type="evidence" value="ECO:0007669"/>
    <property type="project" value="UniProtKB-SubCell"/>
</dbReference>
<evidence type="ECO:0000313" key="15">
    <source>
        <dbReference type="Proteomes" id="UP000297714"/>
    </source>
</evidence>
<comment type="function">
    <text evidence="11">Phosphorylase is an important allosteric enzyme in carbohydrate metabolism. Enzymes from different sources differ in their regulatory mechanisms and in their natural substrates. However, all known phosphorylases share catalytic and structural properties.</text>
</comment>
<dbReference type="RefSeq" id="WP_135659119.1">
    <property type="nucleotide sequence ID" value="NZ_SRMQ01000005.1"/>
</dbReference>
<evidence type="ECO:0000256" key="11">
    <source>
        <dbReference type="ARBA" id="ARBA00025174"/>
    </source>
</evidence>
<dbReference type="PROSITE" id="PS00102">
    <property type="entry name" value="PHOSPHORYLASE"/>
    <property type="match status" value="1"/>
</dbReference>
<dbReference type="AlphaFoldDB" id="A0A4Z0YHU1"/>
<dbReference type="PANTHER" id="PTHR11468">
    <property type="entry name" value="GLYCOGEN PHOSPHORYLASE"/>
    <property type="match status" value="1"/>
</dbReference>
<evidence type="ECO:0000256" key="10">
    <source>
        <dbReference type="ARBA" id="ARBA00023277"/>
    </source>
</evidence>
<gene>
    <name evidence="14" type="primary">malP_2</name>
    <name evidence="14" type="ORF">CAGA_13630</name>
</gene>
<comment type="function">
    <text evidence="13">Allosteric enzyme that catalyzes the rate-limiting step in glycogen catabolism, the phosphorolytic cleavage of glycogen to produce glucose-1-phosphate, and plays a central role in maintaining cellular and organismal glucose homeostasis.</text>
</comment>
<dbReference type="FunFam" id="3.40.50.2000:FF:000003">
    <property type="entry name" value="Alpha-1,4 glucan phosphorylase"/>
    <property type="match status" value="1"/>
</dbReference>
<evidence type="ECO:0000256" key="1">
    <source>
        <dbReference type="ARBA" id="ARBA00001275"/>
    </source>
</evidence>
<dbReference type="Gene3D" id="3.40.50.2000">
    <property type="entry name" value="Glycogen Phosphorylase B"/>
    <property type="match status" value="2"/>
</dbReference>
<dbReference type="InterPro" id="IPR011833">
    <property type="entry name" value="Glycg_phsphrylas"/>
</dbReference>
<reference evidence="14 15" key="1">
    <citation type="submission" date="2019-04" db="EMBL/GenBank/DDBJ databases">
        <authorList>
            <person name="Poehlein A."/>
            <person name="Bengelsdorf F.R."/>
            <person name="Duerre P."/>
            <person name="Daniel R."/>
        </authorList>
    </citation>
    <scope>NUCLEOTIDE SEQUENCE [LARGE SCALE GENOMIC DNA]</scope>
    <source>
        <strain evidence="14 15">BS-1</strain>
    </source>
</reference>
<protein>
    <recommendedName>
        <fullName evidence="13">Alpha-1,4 glucan phosphorylase</fullName>
        <ecNumber evidence="13">2.4.1.1</ecNumber>
    </recommendedName>
</protein>
<evidence type="ECO:0000256" key="2">
    <source>
        <dbReference type="ARBA" id="ARBA00001933"/>
    </source>
</evidence>
<keyword evidence="10 13" id="KW-0119">Carbohydrate metabolism</keyword>
<evidence type="ECO:0000313" key="14">
    <source>
        <dbReference type="EMBL" id="TGJ76452.1"/>
    </source>
</evidence>
<dbReference type="EMBL" id="SRMQ01000005">
    <property type="protein sequence ID" value="TGJ76452.1"/>
    <property type="molecule type" value="Genomic_DNA"/>
</dbReference>
<dbReference type="EC" id="2.4.1.1" evidence="13"/>
<dbReference type="Proteomes" id="UP000297714">
    <property type="component" value="Unassembled WGS sequence"/>
</dbReference>
<accession>A0A4Z0YHU1</accession>
<dbReference type="SUPFAM" id="SSF53756">
    <property type="entry name" value="UDP-Glycosyltransferase/glycogen phosphorylase"/>
    <property type="match status" value="1"/>
</dbReference>
<evidence type="ECO:0000256" key="6">
    <source>
        <dbReference type="ARBA" id="ARBA00022533"/>
    </source>
</evidence>
<sequence>MNTFKNDVILLLELEYGKTVQQASTVELYHAITKAAMKQVTAKWEVPVPGKKACYFSAEFLTGRLIYSNLMNLGLLNTLSELFHEHNVDVQVLEEVEDAALGNGGLGRLAACFLDSAATKEIPLNGYGIRYRYGLFKQYFENGFQKEVVDDWQRFGDPWSLRREEEKVTVRFKNQTVYAVPYDMPVIGYGAQMINTLRLWQAEPIHPFDFQLFNDQKFEMAVRERNEAEAISSVLYPNDSSLKGKKLRLKQQYFFTSASLQDMICSYKKRYGNNFSHFPDEYAVQLNDTHPVVSIPEFIRLLVTNERVTFSKALKLARQMFAYTNHTIMSEALEKWDVSLFKSVIPNVYRYVVMIDKALVKELAKMGIPEDERGEYRIIDENNQIHMASLAVFATHSVNGVAKIHTEILKNNTLKEWYALYPQRFNNKTNGITQRRWLALSNRELSGFITEKIGSGWLTDLNKLKNLERYKDDPEMIRQFAEIKQIKKRQLVEYIEGQEGIKLDPSFLFDVQVKRMHEYKRQLLNAFSIMDIYYGIKEGRIQNFQPTAFLFGGKAAPGYLRAKGIIKFINEIANQINNDPEVNDKMKVVFLSNYNVSYAEKIMPAADISEQISTAGTEASGTGNMKLMLNGAVTLGTYDGANIEIVQQAGEENNYIFGARVEELEKIKSFYDPKEIYQREERVRRVVDSLVSGELDDGGTKIFRELFDSLLIGASWHQPDAYFLLYDFLPYCEKKLQAIQDYADRFRFTQKCFLNTANAGAFSSDRTIQEYAEQIWYV</sequence>
<dbReference type="InterPro" id="IPR000811">
    <property type="entry name" value="Glyco_trans_35"/>
</dbReference>